<keyword evidence="3" id="KW-1185">Reference proteome</keyword>
<dbReference type="InterPro" id="IPR007569">
    <property type="entry name" value="DUF559"/>
</dbReference>
<proteinExistence type="predicted"/>
<accession>A0A916UDA4</accession>
<gene>
    <name evidence="2" type="ORF">GCM10011410_22010</name>
</gene>
<dbReference type="SUPFAM" id="SSF52980">
    <property type="entry name" value="Restriction endonuclease-like"/>
    <property type="match status" value="1"/>
</dbReference>
<dbReference type="PANTHER" id="PTHR38590">
    <property type="entry name" value="BLL0828 PROTEIN"/>
    <property type="match status" value="1"/>
</dbReference>
<evidence type="ECO:0000313" key="2">
    <source>
        <dbReference type="EMBL" id="GGC68795.1"/>
    </source>
</evidence>
<dbReference type="AlphaFoldDB" id="A0A916UDA4"/>
<organism evidence="2 3">
    <name type="scientific">Hoyosella rhizosphaerae</name>
    <dbReference type="NCBI Taxonomy" id="1755582"/>
    <lineage>
        <taxon>Bacteria</taxon>
        <taxon>Bacillati</taxon>
        <taxon>Actinomycetota</taxon>
        <taxon>Actinomycetes</taxon>
        <taxon>Mycobacteriales</taxon>
        <taxon>Hoyosellaceae</taxon>
        <taxon>Hoyosella</taxon>
    </lineage>
</organism>
<dbReference type="EMBL" id="BMJH01000002">
    <property type="protein sequence ID" value="GGC68795.1"/>
    <property type="molecule type" value="Genomic_DNA"/>
</dbReference>
<comment type="caution">
    <text evidence="2">The sequence shown here is derived from an EMBL/GenBank/DDBJ whole genome shotgun (WGS) entry which is preliminary data.</text>
</comment>
<dbReference type="Proteomes" id="UP000641514">
    <property type="component" value="Unassembled WGS sequence"/>
</dbReference>
<reference evidence="2" key="2">
    <citation type="submission" date="2020-09" db="EMBL/GenBank/DDBJ databases">
        <authorList>
            <person name="Sun Q."/>
            <person name="Zhou Y."/>
        </authorList>
    </citation>
    <scope>NUCLEOTIDE SEQUENCE</scope>
    <source>
        <strain evidence="2">CGMCC 1.15478</strain>
    </source>
</reference>
<evidence type="ECO:0000313" key="3">
    <source>
        <dbReference type="Proteomes" id="UP000641514"/>
    </source>
</evidence>
<name>A0A916UDA4_9ACTN</name>
<feature type="domain" description="DUF559" evidence="1">
    <location>
        <begin position="191"/>
        <end position="286"/>
    </location>
</feature>
<dbReference type="InterPro" id="IPR047216">
    <property type="entry name" value="Endonuclease_DUF559_bact"/>
</dbReference>
<protein>
    <recommendedName>
        <fullName evidence="1">DUF559 domain-containing protein</fullName>
    </recommendedName>
</protein>
<reference evidence="2" key="1">
    <citation type="journal article" date="2014" name="Int. J. Syst. Evol. Microbiol.">
        <title>Complete genome sequence of Corynebacterium casei LMG S-19264T (=DSM 44701T), isolated from a smear-ripened cheese.</title>
        <authorList>
            <consortium name="US DOE Joint Genome Institute (JGI-PGF)"/>
            <person name="Walter F."/>
            <person name="Albersmeier A."/>
            <person name="Kalinowski J."/>
            <person name="Ruckert C."/>
        </authorList>
    </citation>
    <scope>NUCLEOTIDE SEQUENCE</scope>
    <source>
        <strain evidence="2">CGMCC 1.15478</strain>
    </source>
</reference>
<dbReference type="RefSeq" id="WP_229675923.1">
    <property type="nucleotide sequence ID" value="NZ_BMJH01000002.1"/>
</dbReference>
<sequence length="289" mass="32580">MNPAPINHLLANQDGVITRAQALAAALTPRQIHHRIATKQWCALHRGVYLEANRSHAPAARLRAVVFAAGRGAHAHGPSAAWWLGLLPHPPRTHYITVPTPRKATIRGCKVRRRTIATPDTTTTRGLTITALPLTILDTAVTIPDGTAFLDRALQRWTTLADLTATHQRNKGRHGARKATTMLRNARTGGESEAERLLIHHLRKHKIHGWRTQVQVRGYFLDIAFEKHKLAIEVDGWAWHRDVQRFTSDMTRQNVLINEGWRVLRFSWHHVNANPDAVVREIREALSRG</sequence>
<dbReference type="Gene3D" id="3.40.960.10">
    <property type="entry name" value="VSR Endonuclease"/>
    <property type="match status" value="1"/>
</dbReference>
<dbReference type="PANTHER" id="PTHR38590:SF1">
    <property type="entry name" value="BLL0828 PROTEIN"/>
    <property type="match status" value="1"/>
</dbReference>
<dbReference type="Pfam" id="PF04480">
    <property type="entry name" value="DUF559"/>
    <property type="match status" value="1"/>
</dbReference>
<dbReference type="CDD" id="cd01038">
    <property type="entry name" value="Endonuclease_DUF559"/>
    <property type="match status" value="1"/>
</dbReference>
<evidence type="ECO:0000259" key="1">
    <source>
        <dbReference type="Pfam" id="PF04480"/>
    </source>
</evidence>
<dbReference type="InterPro" id="IPR011335">
    <property type="entry name" value="Restrct_endonuc-II-like"/>
</dbReference>